<dbReference type="RefSeq" id="WP_310092087.1">
    <property type="nucleotide sequence ID" value="NZ_JAVDTT010000002.1"/>
</dbReference>
<keyword evidence="17" id="KW-1185">Reference proteome</keyword>
<feature type="chain" id="PRO_5047139798" evidence="13">
    <location>
        <begin position="29"/>
        <end position="634"/>
    </location>
</feature>
<comment type="subcellular location">
    <subcellularLocation>
        <location evidence="1 11">Cell outer membrane</location>
        <topology evidence="1 11">Multi-pass membrane protein</topology>
    </subcellularLocation>
</comment>
<comment type="similarity">
    <text evidence="11 12">Belongs to the TonB-dependent receptor family.</text>
</comment>
<keyword evidence="3 11" id="KW-1134">Transmembrane beta strand</keyword>
<keyword evidence="7 12" id="KW-0798">TonB box</keyword>
<comment type="caution">
    <text evidence="16">The sequence shown here is derived from an EMBL/GenBank/DDBJ whole genome shotgun (WGS) entry which is preliminary data.</text>
</comment>
<evidence type="ECO:0000256" key="11">
    <source>
        <dbReference type="PROSITE-ProRule" id="PRU01360"/>
    </source>
</evidence>
<evidence type="ECO:0000313" key="17">
    <source>
        <dbReference type="Proteomes" id="UP001254759"/>
    </source>
</evidence>
<evidence type="ECO:0000256" key="13">
    <source>
        <dbReference type="SAM" id="SignalP"/>
    </source>
</evidence>
<evidence type="ECO:0000256" key="8">
    <source>
        <dbReference type="ARBA" id="ARBA00023114"/>
    </source>
</evidence>
<keyword evidence="5 13" id="KW-0732">Signal</keyword>
<dbReference type="InterPro" id="IPR012910">
    <property type="entry name" value="Plug_dom"/>
</dbReference>
<dbReference type="InterPro" id="IPR036942">
    <property type="entry name" value="Beta-barrel_TonB_sf"/>
</dbReference>
<feature type="domain" description="TonB-dependent receptor-like beta-barrel" evidence="14">
    <location>
        <begin position="251"/>
        <end position="606"/>
    </location>
</feature>
<sequence length="634" mass="69520">MQHRLPVFPSLHVLAFAIALVLPSMARAEIAADATDLDEIVVTGTRTDVAIEDSLMPAQVIDREEIERTQARSLPELLKGRAGLNITNQGGPGKLTSIFLRGAESDHVLVLVDGIRIGSATAGLASFQDLPVDQIERIEIIRGPRSSLYGSEAIGGVIQIFTRKGGMGFEPHFRIGAGSNNLREASAGFSNRGERGWISAEGAYQETDGINACRGAGFPVFQGCFADEPDQDGYRNVSLSLRGGVDVTDDVTVEGHFLNADADNEYDGSIFGGNETETTQRVLGSKLTWTPGERFKLTAQAGRTADKSDAYFRDAGVRSYVNTFDTQRDTASLQADFAFADGQLLTAGGDWQRDEVTSTTEFLVNERDNTGVFVEYQGRFGAHQLQASVRNDDNEQFGNHTTGSVGWGMSLGNDFRLNASYGTGFKAPTFNDLYFPFGGNPDLKPEESKSFNLGIGQYAANWTWTFNVFQTRIDALTGYDSFFNLVQIDEARIRGAELTFATTFAGWDLSTQLSYADPRARAHLTAEGADNPNYDNLLPRRAPRTGRIDLDRSFGAFRFGTTLNGASARYDDAANTVRVAGYGTVDLRLEYAVNADWTLQARATNVFDRDYETIAWYNQPGREYGLSLRYRPAR</sequence>
<proteinExistence type="inferred from homology"/>
<dbReference type="Proteomes" id="UP001254759">
    <property type="component" value="Unassembled WGS sequence"/>
</dbReference>
<evidence type="ECO:0000313" key="16">
    <source>
        <dbReference type="EMBL" id="MDR6841379.1"/>
    </source>
</evidence>
<dbReference type="Pfam" id="PF07715">
    <property type="entry name" value="Plug"/>
    <property type="match status" value="1"/>
</dbReference>
<dbReference type="InterPro" id="IPR037066">
    <property type="entry name" value="Plug_dom_sf"/>
</dbReference>
<dbReference type="NCBIfam" id="TIGR01779">
    <property type="entry name" value="TonB-B12"/>
    <property type="match status" value="1"/>
</dbReference>
<evidence type="ECO:0000256" key="2">
    <source>
        <dbReference type="ARBA" id="ARBA00022448"/>
    </source>
</evidence>
<evidence type="ECO:0000256" key="3">
    <source>
        <dbReference type="ARBA" id="ARBA00022452"/>
    </source>
</evidence>
<evidence type="ECO:0000256" key="9">
    <source>
        <dbReference type="ARBA" id="ARBA00023136"/>
    </source>
</evidence>
<dbReference type="PANTHER" id="PTHR30069">
    <property type="entry name" value="TONB-DEPENDENT OUTER MEMBRANE RECEPTOR"/>
    <property type="match status" value="1"/>
</dbReference>
<evidence type="ECO:0000256" key="6">
    <source>
        <dbReference type="ARBA" id="ARBA00023065"/>
    </source>
</evidence>
<organism evidence="16 17">
    <name type="scientific">Pseudoxanthomonas sacheonensis</name>
    <dbReference type="NCBI Taxonomy" id="443615"/>
    <lineage>
        <taxon>Bacteria</taxon>
        <taxon>Pseudomonadati</taxon>
        <taxon>Pseudomonadota</taxon>
        <taxon>Gammaproteobacteria</taxon>
        <taxon>Lysobacterales</taxon>
        <taxon>Lysobacteraceae</taxon>
        <taxon>Pseudoxanthomonas</taxon>
    </lineage>
</organism>
<dbReference type="InterPro" id="IPR000531">
    <property type="entry name" value="Beta-barrel_TonB"/>
</dbReference>
<keyword evidence="9 11" id="KW-0472">Membrane</keyword>
<dbReference type="PANTHER" id="PTHR30069:SF53">
    <property type="entry name" value="COLICIN I RECEPTOR-RELATED"/>
    <property type="match status" value="1"/>
</dbReference>
<keyword evidence="4 11" id="KW-0812">Transmembrane</keyword>
<dbReference type="CDD" id="cd01347">
    <property type="entry name" value="ligand_gated_channel"/>
    <property type="match status" value="1"/>
</dbReference>
<evidence type="ECO:0000256" key="10">
    <source>
        <dbReference type="ARBA" id="ARBA00023237"/>
    </source>
</evidence>
<dbReference type="PROSITE" id="PS52016">
    <property type="entry name" value="TONB_DEPENDENT_REC_3"/>
    <property type="match status" value="1"/>
</dbReference>
<reference evidence="16 17" key="1">
    <citation type="submission" date="2023-07" db="EMBL/GenBank/DDBJ databases">
        <title>Sorghum-associated microbial communities from plants grown in Nebraska, USA.</title>
        <authorList>
            <person name="Schachtman D."/>
        </authorList>
    </citation>
    <scope>NUCLEOTIDE SEQUENCE [LARGE SCALE GENOMIC DNA]</scope>
    <source>
        <strain evidence="16 17">BE107</strain>
    </source>
</reference>
<dbReference type="Gene3D" id="2.170.130.10">
    <property type="entry name" value="TonB-dependent receptor, plug domain"/>
    <property type="match status" value="1"/>
</dbReference>
<name>A0ABU1RRI6_9GAMM</name>
<evidence type="ECO:0000256" key="12">
    <source>
        <dbReference type="RuleBase" id="RU003357"/>
    </source>
</evidence>
<dbReference type="SUPFAM" id="SSF56935">
    <property type="entry name" value="Porins"/>
    <property type="match status" value="1"/>
</dbReference>
<evidence type="ECO:0000259" key="14">
    <source>
        <dbReference type="Pfam" id="PF00593"/>
    </source>
</evidence>
<feature type="signal peptide" evidence="13">
    <location>
        <begin position="1"/>
        <end position="28"/>
    </location>
</feature>
<feature type="domain" description="TonB-dependent receptor plug" evidence="15">
    <location>
        <begin position="52"/>
        <end position="157"/>
    </location>
</feature>
<evidence type="ECO:0000256" key="1">
    <source>
        <dbReference type="ARBA" id="ARBA00004571"/>
    </source>
</evidence>
<dbReference type="EMBL" id="JAVDTT010000002">
    <property type="protein sequence ID" value="MDR6841379.1"/>
    <property type="molecule type" value="Genomic_DNA"/>
</dbReference>
<dbReference type="Gene3D" id="2.40.170.20">
    <property type="entry name" value="TonB-dependent receptor, beta-barrel domain"/>
    <property type="match status" value="1"/>
</dbReference>
<accession>A0ABU1RRI6</accession>
<keyword evidence="6" id="KW-0406">Ion transport</keyword>
<dbReference type="InterPro" id="IPR039426">
    <property type="entry name" value="TonB-dep_rcpt-like"/>
</dbReference>
<keyword evidence="8" id="KW-0626">Porin</keyword>
<gene>
    <name evidence="16" type="ORF">J2W94_001664</name>
</gene>
<keyword evidence="2 11" id="KW-0813">Transport</keyword>
<dbReference type="Pfam" id="PF00593">
    <property type="entry name" value="TonB_dep_Rec_b-barrel"/>
    <property type="match status" value="1"/>
</dbReference>
<evidence type="ECO:0000259" key="15">
    <source>
        <dbReference type="Pfam" id="PF07715"/>
    </source>
</evidence>
<dbReference type="InterPro" id="IPR010101">
    <property type="entry name" value="B12_transptr_BtuB"/>
</dbReference>
<evidence type="ECO:0000256" key="7">
    <source>
        <dbReference type="ARBA" id="ARBA00023077"/>
    </source>
</evidence>
<evidence type="ECO:0000256" key="4">
    <source>
        <dbReference type="ARBA" id="ARBA00022692"/>
    </source>
</evidence>
<evidence type="ECO:0000256" key="5">
    <source>
        <dbReference type="ARBA" id="ARBA00022729"/>
    </source>
</evidence>
<protein>
    <submittedName>
        <fullName evidence="16">Vitamin B12 transporter</fullName>
    </submittedName>
</protein>
<keyword evidence="10 11" id="KW-0998">Cell outer membrane</keyword>